<organism evidence="2 3">
    <name type="scientific">Rhodovibrio salinarum</name>
    <dbReference type="NCBI Taxonomy" id="1087"/>
    <lineage>
        <taxon>Bacteria</taxon>
        <taxon>Pseudomonadati</taxon>
        <taxon>Pseudomonadota</taxon>
        <taxon>Alphaproteobacteria</taxon>
        <taxon>Rhodospirillales</taxon>
        <taxon>Rhodovibrionaceae</taxon>
        <taxon>Rhodovibrio</taxon>
    </lineage>
</organism>
<evidence type="ECO:0000256" key="1">
    <source>
        <dbReference type="ARBA" id="ARBA00022729"/>
    </source>
</evidence>
<reference evidence="2" key="1">
    <citation type="submission" date="2017-08" db="EMBL/GenBank/DDBJ databases">
        <authorList>
            <person name="Imhoff J.F."/>
            <person name="Rahn T."/>
            <person name="Kuenzel S."/>
            <person name="Neulinger S.C."/>
        </authorList>
    </citation>
    <scope>NUCLEOTIDE SEQUENCE</scope>
    <source>
        <strain evidence="2">DSM 9154</strain>
    </source>
</reference>
<dbReference type="RefSeq" id="WP_081728784.1">
    <property type="nucleotide sequence ID" value="NZ_NRRE01000028.1"/>
</dbReference>
<keyword evidence="1" id="KW-0732">Signal</keyword>
<reference evidence="2" key="2">
    <citation type="journal article" date="2020" name="Microorganisms">
        <title>Osmotic Adaptation and Compatible Solute Biosynthesis of Phototrophic Bacteria as Revealed from Genome Analyses.</title>
        <authorList>
            <person name="Imhoff J.F."/>
            <person name="Rahn T."/>
            <person name="Kunzel S."/>
            <person name="Keller A."/>
            <person name="Neulinger S.C."/>
        </authorList>
    </citation>
    <scope>NUCLEOTIDE SEQUENCE</scope>
    <source>
        <strain evidence="2">DSM 9154</strain>
    </source>
</reference>
<gene>
    <name evidence="2" type="ORF">CKO21_14995</name>
</gene>
<name>A0A934QKJ5_9PROT</name>
<evidence type="ECO:0000313" key="3">
    <source>
        <dbReference type="Proteomes" id="UP000778970"/>
    </source>
</evidence>
<dbReference type="SUPFAM" id="SSF53850">
    <property type="entry name" value="Periplasmic binding protein-like II"/>
    <property type="match status" value="1"/>
</dbReference>
<dbReference type="EMBL" id="NRRE01000028">
    <property type="protein sequence ID" value="MBK1698554.1"/>
    <property type="molecule type" value="Genomic_DNA"/>
</dbReference>
<dbReference type="AlphaFoldDB" id="A0A934QKJ5"/>
<keyword evidence="3" id="KW-1185">Reference proteome</keyword>
<dbReference type="Pfam" id="PF13416">
    <property type="entry name" value="SBP_bac_8"/>
    <property type="match status" value="1"/>
</dbReference>
<dbReference type="PROSITE" id="PS51257">
    <property type="entry name" value="PROKAR_LIPOPROTEIN"/>
    <property type="match status" value="1"/>
</dbReference>
<evidence type="ECO:0008006" key="4">
    <source>
        <dbReference type="Google" id="ProtNLM"/>
    </source>
</evidence>
<sequence>MSTPRTPGRLTRLSAIACVAAITSVGCSTSLAAKELRILTWEGLADDAWVEPFEQAHDVEVKRTYVGSNDEYMAALAAGDTQYDTVVIVSSLAQAAIKSGFVEPVDLDRLPNFAKIYPEFRDRDFLQADGEQYGVPTFWDIQPVTINADEVSDCSFDVLFDPQYKGRIAMWDDVSTIGDVASYMGFDNIWTLSDAQLEQVKQKMIEQKPLVRRYWSTGGEVIELFVSGEVVATNSWSYVTEALRDEGMNATQCAPERPTAWLDSHFIVEGTEHRELAHQFINYMLSADVLAQIYEGSGFGVTNAEVTDTRPAEAFEGSVMAEDADFRESIRFWQEIPRRGKYLEVWNEVKAASAE</sequence>
<dbReference type="InterPro" id="IPR006059">
    <property type="entry name" value="SBP"/>
</dbReference>
<dbReference type="Proteomes" id="UP000778970">
    <property type="component" value="Unassembled WGS sequence"/>
</dbReference>
<proteinExistence type="predicted"/>
<evidence type="ECO:0000313" key="2">
    <source>
        <dbReference type="EMBL" id="MBK1698554.1"/>
    </source>
</evidence>
<dbReference type="PANTHER" id="PTHR30222">
    <property type="entry name" value="SPERMIDINE/PUTRESCINE-BINDING PERIPLASMIC PROTEIN"/>
    <property type="match status" value="1"/>
</dbReference>
<dbReference type="PANTHER" id="PTHR30222:SF17">
    <property type="entry name" value="SPERMIDINE_PUTRESCINE-BINDING PERIPLASMIC PROTEIN"/>
    <property type="match status" value="1"/>
</dbReference>
<protein>
    <recommendedName>
        <fullName evidence="4">Spermidine/putrescine transport system substrate-binding protein</fullName>
    </recommendedName>
</protein>
<accession>A0A934QKJ5</accession>
<comment type="caution">
    <text evidence="2">The sequence shown here is derived from an EMBL/GenBank/DDBJ whole genome shotgun (WGS) entry which is preliminary data.</text>
</comment>
<dbReference type="Gene3D" id="3.40.190.10">
    <property type="entry name" value="Periplasmic binding protein-like II"/>
    <property type="match status" value="2"/>
</dbReference>